<evidence type="ECO:0000313" key="3">
    <source>
        <dbReference type="Proteomes" id="UP000198959"/>
    </source>
</evidence>
<accession>A0A1C6TNV8</accession>
<feature type="compositionally biased region" description="Low complexity" evidence="1">
    <location>
        <begin position="36"/>
        <end position="46"/>
    </location>
</feature>
<dbReference type="Proteomes" id="UP000198959">
    <property type="component" value="Unassembled WGS sequence"/>
</dbReference>
<reference evidence="3" key="1">
    <citation type="submission" date="2016-06" db="EMBL/GenBank/DDBJ databases">
        <authorList>
            <person name="Varghese N."/>
            <person name="Submissions Spin"/>
        </authorList>
    </citation>
    <scope>NUCLEOTIDE SEQUENCE [LARGE SCALE GENOMIC DNA]</scope>
    <source>
        <strain evidence="3">DSM 43817</strain>
    </source>
</reference>
<feature type="region of interest" description="Disordered" evidence="1">
    <location>
        <begin position="26"/>
        <end position="60"/>
    </location>
</feature>
<evidence type="ECO:0000256" key="1">
    <source>
        <dbReference type="SAM" id="MobiDB-lite"/>
    </source>
</evidence>
<feature type="compositionally biased region" description="Acidic residues" evidence="1">
    <location>
        <begin position="47"/>
        <end position="60"/>
    </location>
</feature>
<gene>
    <name evidence="2" type="ORF">GA0074692_6874</name>
</gene>
<dbReference type="AlphaFoldDB" id="A0A1C6TNV8"/>
<dbReference type="RefSeq" id="WP_245730848.1">
    <property type="nucleotide sequence ID" value="NZ_FMHW01000004.1"/>
</dbReference>
<proteinExistence type="predicted"/>
<protein>
    <submittedName>
        <fullName evidence="2">Uncharacterized protein</fullName>
    </submittedName>
</protein>
<name>A0A1C6TNV8_9ACTN</name>
<keyword evidence="3" id="KW-1185">Reference proteome</keyword>
<dbReference type="EMBL" id="FMHW01000004">
    <property type="protein sequence ID" value="SCL43421.1"/>
    <property type="molecule type" value="Genomic_DNA"/>
</dbReference>
<evidence type="ECO:0000313" key="2">
    <source>
        <dbReference type="EMBL" id="SCL43421.1"/>
    </source>
</evidence>
<sequence length="60" mass="6261">MVRTVHPEWDDIQVREEVARIKGDAPPTVEVGGALGALAGNGPPAADDADQDAEEPPAEE</sequence>
<organism evidence="2 3">
    <name type="scientific">Micromonospora pallida</name>
    <dbReference type="NCBI Taxonomy" id="145854"/>
    <lineage>
        <taxon>Bacteria</taxon>
        <taxon>Bacillati</taxon>
        <taxon>Actinomycetota</taxon>
        <taxon>Actinomycetes</taxon>
        <taxon>Micromonosporales</taxon>
        <taxon>Micromonosporaceae</taxon>
        <taxon>Micromonospora</taxon>
    </lineage>
</organism>